<dbReference type="CDD" id="cd06261">
    <property type="entry name" value="TM_PBP2"/>
    <property type="match status" value="1"/>
</dbReference>
<keyword evidence="6 7" id="KW-0472">Membrane</keyword>
<comment type="caution">
    <text evidence="9">The sequence shown here is derived from an EMBL/GenBank/DDBJ whole genome shotgun (WGS) entry which is preliminary data.</text>
</comment>
<evidence type="ECO:0000256" key="5">
    <source>
        <dbReference type="ARBA" id="ARBA00022989"/>
    </source>
</evidence>
<evidence type="ECO:0000256" key="2">
    <source>
        <dbReference type="ARBA" id="ARBA00022448"/>
    </source>
</evidence>
<evidence type="ECO:0000259" key="8">
    <source>
        <dbReference type="PROSITE" id="PS50928"/>
    </source>
</evidence>
<dbReference type="SUPFAM" id="SSF161098">
    <property type="entry name" value="MetI-like"/>
    <property type="match status" value="1"/>
</dbReference>
<dbReference type="InterPro" id="IPR035906">
    <property type="entry name" value="MetI-like_sf"/>
</dbReference>
<feature type="domain" description="ABC transmembrane type-1" evidence="8">
    <location>
        <begin position="79"/>
        <end position="296"/>
    </location>
</feature>
<dbReference type="EMBL" id="JBHTHR010000329">
    <property type="protein sequence ID" value="MFD0801924.1"/>
    <property type="molecule type" value="Genomic_DNA"/>
</dbReference>
<dbReference type="PANTHER" id="PTHR43227:SF8">
    <property type="entry name" value="DIACETYLCHITOBIOSE UPTAKE SYSTEM PERMEASE PROTEIN DASB"/>
    <property type="match status" value="1"/>
</dbReference>
<feature type="transmembrane region" description="Helical" evidence="7">
    <location>
        <begin position="226"/>
        <end position="247"/>
    </location>
</feature>
<dbReference type="PANTHER" id="PTHR43227">
    <property type="entry name" value="BLL4140 PROTEIN"/>
    <property type="match status" value="1"/>
</dbReference>
<evidence type="ECO:0000256" key="4">
    <source>
        <dbReference type="ARBA" id="ARBA00022692"/>
    </source>
</evidence>
<accession>A0ABW3BFR5</accession>
<evidence type="ECO:0000313" key="9">
    <source>
        <dbReference type="EMBL" id="MFD0801924.1"/>
    </source>
</evidence>
<organism evidence="9 10">
    <name type="scientific">Streptomonospora algeriensis</name>
    <dbReference type="NCBI Taxonomy" id="995084"/>
    <lineage>
        <taxon>Bacteria</taxon>
        <taxon>Bacillati</taxon>
        <taxon>Actinomycetota</taxon>
        <taxon>Actinomycetes</taxon>
        <taxon>Streptosporangiales</taxon>
        <taxon>Nocardiopsidaceae</taxon>
        <taxon>Streptomonospora</taxon>
    </lineage>
</organism>
<feature type="transmembrane region" description="Helical" evidence="7">
    <location>
        <begin position="20"/>
        <end position="41"/>
    </location>
</feature>
<comment type="similarity">
    <text evidence="7">Belongs to the binding-protein-dependent transport system permease family.</text>
</comment>
<protein>
    <submittedName>
        <fullName evidence="9">Carbohydrate ABC transporter permease</fullName>
    </submittedName>
</protein>
<dbReference type="Proteomes" id="UP001596956">
    <property type="component" value="Unassembled WGS sequence"/>
</dbReference>
<feature type="transmembrane region" description="Helical" evidence="7">
    <location>
        <begin position="275"/>
        <end position="297"/>
    </location>
</feature>
<evidence type="ECO:0000256" key="7">
    <source>
        <dbReference type="RuleBase" id="RU363032"/>
    </source>
</evidence>
<feature type="transmembrane region" description="Helical" evidence="7">
    <location>
        <begin position="83"/>
        <end position="104"/>
    </location>
</feature>
<evidence type="ECO:0000256" key="6">
    <source>
        <dbReference type="ARBA" id="ARBA00023136"/>
    </source>
</evidence>
<keyword evidence="4 7" id="KW-0812">Transmembrane</keyword>
<proteinExistence type="inferred from homology"/>
<name>A0ABW3BFR5_9ACTN</name>
<dbReference type="PROSITE" id="PS50928">
    <property type="entry name" value="ABC_TM1"/>
    <property type="match status" value="1"/>
</dbReference>
<dbReference type="InterPro" id="IPR000515">
    <property type="entry name" value="MetI-like"/>
</dbReference>
<keyword evidence="5 7" id="KW-1133">Transmembrane helix</keyword>
<evidence type="ECO:0000313" key="10">
    <source>
        <dbReference type="Proteomes" id="UP001596956"/>
    </source>
</evidence>
<sequence>GPRRPRLSARTRRRWLPWTLLAPALAVIATLLLLPLTRVVWLSVQDYGLDNVVSGRSDYIGLDNYTRLLTDRYLWTVALPNTAVFALAAVAGTVAFGTLVALLLNTLSRIARTAVLGCIMIAWAMPAVSGTYVWVWIFDVDDGPVRRLLQAAGIVGPEGFNWFAERSTFYTIAALNVIHHGFPFVAVTVLAGLLTVPRELHEAALLDGAGAWQRFRHVTVPTIRPVFAVVTILSTIWDFKVFAQVYLMPGGSGGNRDVLNLGVWSYVRSFANQSYGLGSAIAVLLTLMLLAITVGYLRALFRDEELR</sequence>
<feature type="transmembrane region" description="Helical" evidence="7">
    <location>
        <begin position="116"/>
        <end position="137"/>
    </location>
</feature>
<comment type="subcellular location">
    <subcellularLocation>
        <location evidence="1 7">Cell membrane</location>
        <topology evidence="1 7">Multi-pass membrane protein</topology>
    </subcellularLocation>
</comment>
<feature type="transmembrane region" description="Helical" evidence="7">
    <location>
        <begin position="169"/>
        <end position="196"/>
    </location>
</feature>
<dbReference type="Gene3D" id="1.10.3720.10">
    <property type="entry name" value="MetI-like"/>
    <property type="match status" value="1"/>
</dbReference>
<dbReference type="Pfam" id="PF00528">
    <property type="entry name" value="BPD_transp_1"/>
    <property type="match status" value="1"/>
</dbReference>
<reference evidence="10" key="1">
    <citation type="journal article" date="2019" name="Int. J. Syst. Evol. Microbiol.">
        <title>The Global Catalogue of Microorganisms (GCM) 10K type strain sequencing project: providing services to taxonomists for standard genome sequencing and annotation.</title>
        <authorList>
            <consortium name="The Broad Institute Genomics Platform"/>
            <consortium name="The Broad Institute Genome Sequencing Center for Infectious Disease"/>
            <person name="Wu L."/>
            <person name="Ma J."/>
        </authorList>
    </citation>
    <scope>NUCLEOTIDE SEQUENCE [LARGE SCALE GENOMIC DNA]</scope>
    <source>
        <strain evidence="10">CCUG 63369</strain>
    </source>
</reference>
<keyword evidence="2 7" id="KW-0813">Transport</keyword>
<feature type="non-terminal residue" evidence="9">
    <location>
        <position position="1"/>
    </location>
</feature>
<keyword evidence="10" id="KW-1185">Reference proteome</keyword>
<dbReference type="InterPro" id="IPR050809">
    <property type="entry name" value="UgpAE/MalFG_permease"/>
</dbReference>
<evidence type="ECO:0000256" key="1">
    <source>
        <dbReference type="ARBA" id="ARBA00004651"/>
    </source>
</evidence>
<keyword evidence="3" id="KW-1003">Cell membrane</keyword>
<evidence type="ECO:0000256" key="3">
    <source>
        <dbReference type="ARBA" id="ARBA00022475"/>
    </source>
</evidence>
<gene>
    <name evidence="9" type="ORF">ACFQZU_11440</name>
</gene>